<reference evidence="1" key="1">
    <citation type="journal article" date="2014" name="Front. Microbiol.">
        <title>High frequency of phylogenetically diverse reductive dehalogenase-homologous genes in deep subseafloor sedimentary metagenomes.</title>
        <authorList>
            <person name="Kawai M."/>
            <person name="Futagami T."/>
            <person name="Toyoda A."/>
            <person name="Takaki Y."/>
            <person name="Nishi S."/>
            <person name="Hori S."/>
            <person name="Arai W."/>
            <person name="Tsubouchi T."/>
            <person name="Morono Y."/>
            <person name="Uchiyama I."/>
            <person name="Ito T."/>
            <person name="Fujiyama A."/>
            <person name="Inagaki F."/>
            <person name="Takami H."/>
        </authorList>
    </citation>
    <scope>NUCLEOTIDE SEQUENCE</scope>
    <source>
        <strain evidence="1">Expedition CK06-06</strain>
    </source>
</reference>
<evidence type="ECO:0000313" key="1">
    <source>
        <dbReference type="EMBL" id="GAJ01268.1"/>
    </source>
</evidence>
<sequence length="72" mass="8101">MEINFFSALLDDLKQKGIHNLDLRALRPESTVLTNLVGIAQKQGHEVICHPDDVSLELDLPATWEEYLATLT</sequence>
<dbReference type="AlphaFoldDB" id="X1T7D3"/>
<gene>
    <name evidence="1" type="ORF">S12H4_33849</name>
</gene>
<protein>
    <submittedName>
        <fullName evidence="1">Uncharacterized protein</fullName>
    </submittedName>
</protein>
<name>X1T7D3_9ZZZZ</name>
<proteinExistence type="predicted"/>
<accession>X1T7D3</accession>
<comment type="caution">
    <text evidence="1">The sequence shown here is derived from an EMBL/GenBank/DDBJ whole genome shotgun (WGS) entry which is preliminary data.</text>
</comment>
<organism evidence="1">
    <name type="scientific">marine sediment metagenome</name>
    <dbReference type="NCBI Taxonomy" id="412755"/>
    <lineage>
        <taxon>unclassified sequences</taxon>
        <taxon>metagenomes</taxon>
        <taxon>ecological metagenomes</taxon>
    </lineage>
</organism>
<feature type="non-terminal residue" evidence="1">
    <location>
        <position position="72"/>
    </location>
</feature>
<dbReference type="EMBL" id="BARW01019986">
    <property type="protein sequence ID" value="GAJ01268.1"/>
    <property type="molecule type" value="Genomic_DNA"/>
</dbReference>